<evidence type="ECO:0000313" key="1">
    <source>
        <dbReference type="EMBL" id="KII71477.1"/>
    </source>
</evidence>
<comment type="caution">
    <text evidence="1">The sequence shown here is derived from an EMBL/GenBank/DDBJ whole genome shotgun (WGS) entry which is preliminary data.</text>
</comment>
<organism evidence="1 2">
    <name type="scientific">Thelohanellus kitauei</name>
    <name type="common">Myxosporean</name>
    <dbReference type="NCBI Taxonomy" id="669202"/>
    <lineage>
        <taxon>Eukaryota</taxon>
        <taxon>Metazoa</taxon>
        <taxon>Cnidaria</taxon>
        <taxon>Myxozoa</taxon>
        <taxon>Myxosporea</taxon>
        <taxon>Bivalvulida</taxon>
        <taxon>Platysporina</taxon>
        <taxon>Myxobolidae</taxon>
        <taxon>Thelohanellus</taxon>
    </lineage>
</organism>
<dbReference type="Proteomes" id="UP000031668">
    <property type="component" value="Unassembled WGS sequence"/>
</dbReference>
<accession>A0A0C2NBX2</accession>
<reference evidence="1 2" key="1">
    <citation type="journal article" date="2014" name="Genome Biol. Evol.">
        <title>The genome of the myxosporean Thelohanellus kitauei shows adaptations to nutrient acquisition within its fish host.</title>
        <authorList>
            <person name="Yang Y."/>
            <person name="Xiong J."/>
            <person name="Zhou Z."/>
            <person name="Huo F."/>
            <person name="Miao W."/>
            <person name="Ran C."/>
            <person name="Liu Y."/>
            <person name="Zhang J."/>
            <person name="Feng J."/>
            <person name="Wang M."/>
            <person name="Wang M."/>
            <person name="Wang L."/>
            <person name="Yao B."/>
        </authorList>
    </citation>
    <scope>NUCLEOTIDE SEQUENCE [LARGE SCALE GENOMIC DNA]</scope>
    <source>
        <strain evidence="1">Wuqing</strain>
    </source>
</reference>
<keyword evidence="2" id="KW-1185">Reference proteome</keyword>
<dbReference type="AlphaFoldDB" id="A0A0C2NBX2"/>
<proteinExistence type="predicted"/>
<sequence>MAFIIAKFQEYLKTKSISFIIGGTIPTKTEINDHTINNILKKRSALVFRCKLWPEAGVVISYLQSLRTTKHKTVSKLMKLDCICVLNLRKLSHLKTSKHKNVRWLKKWLLFCLYATWTRVRR</sequence>
<gene>
    <name evidence="1" type="ORF">RF11_07488</name>
</gene>
<dbReference type="EMBL" id="JWZT01001753">
    <property type="protein sequence ID" value="KII71477.1"/>
    <property type="molecule type" value="Genomic_DNA"/>
</dbReference>
<evidence type="ECO:0000313" key="2">
    <source>
        <dbReference type="Proteomes" id="UP000031668"/>
    </source>
</evidence>
<protein>
    <submittedName>
        <fullName evidence="1">Uncharacterized protein</fullName>
    </submittedName>
</protein>
<name>A0A0C2NBX2_THEKT</name>